<dbReference type="Pfam" id="PF13970">
    <property type="entry name" value="DUF4221"/>
    <property type="match status" value="1"/>
</dbReference>
<evidence type="ECO:0000313" key="1">
    <source>
        <dbReference type="EMBL" id="NHE58881.1"/>
    </source>
</evidence>
<protein>
    <submittedName>
        <fullName evidence="1">DUF4221 family protein</fullName>
    </submittedName>
</protein>
<sequence>MYNRIFLGILLIVSFSCGKSQDSASVESIVYSVDTVIIDSKDRLLDLKRGIWNSDLNDDESAIFLYNGFDHSIDEVNLDQFRITNNYPLETEGPNGTGEHVNYINFLNDSLIFIKSFGRSGLFAKNGDLVERIDWGNAIDSNGMDYSGTPQNEVATNFRDLKVFGLNYDRKNKNVFLDVLSVGENSIKRYDIDSEKSYHHFVLTVDDPKDYTYLDPIVYLSFENDFVLVSHQFSNELYLFNLIGEFIKMVNYKPEMTPERARDLSTTTISSYDHIETEYQKLLEQVRFGPPVWDKAKKRYLRLSAKRIFSDIREEGAFLPEIKEVVVYVSVFDEAFNLIAETAIPELSTDYVKYFSKNGKLWVFQNVDDELGFIRLDISE</sequence>
<proteinExistence type="predicted"/>
<dbReference type="SUPFAM" id="SSF75011">
    <property type="entry name" value="3-carboxy-cis,cis-mucoante lactonizing enzyme"/>
    <property type="match status" value="1"/>
</dbReference>
<comment type="caution">
    <text evidence="1">The sequence shown here is derived from an EMBL/GenBank/DDBJ whole genome shotgun (WGS) entry which is preliminary data.</text>
</comment>
<evidence type="ECO:0000313" key="2">
    <source>
        <dbReference type="Proteomes" id="UP000649799"/>
    </source>
</evidence>
<dbReference type="EMBL" id="JAANYN010000009">
    <property type="protein sequence ID" value="NHE58881.1"/>
    <property type="molecule type" value="Genomic_DNA"/>
</dbReference>
<dbReference type="Proteomes" id="UP000649799">
    <property type="component" value="Unassembled WGS sequence"/>
</dbReference>
<dbReference type="RefSeq" id="WP_166149701.1">
    <property type="nucleotide sequence ID" value="NZ_JAANYN010000009.1"/>
</dbReference>
<reference evidence="1 2" key="1">
    <citation type="submission" date="2020-03" db="EMBL/GenBank/DDBJ databases">
        <title>Cyclobacterium plantarum sp. nov., a marine bacterium isolated from a coastal-marine wetland.</title>
        <authorList>
            <person name="Sanchez-Porro C."/>
            <person name="Ventosa A."/>
            <person name="Amoozegar M."/>
        </authorList>
    </citation>
    <scope>NUCLEOTIDE SEQUENCE [LARGE SCALE GENOMIC DNA]</scope>
    <source>
        <strain evidence="1 2">GBPx2</strain>
    </source>
</reference>
<accession>A0ABX0HAK2</accession>
<name>A0ABX0HAK2_9BACT</name>
<dbReference type="InterPro" id="IPR025316">
    <property type="entry name" value="DUF4221"/>
</dbReference>
<keyword evidence="2" id="KW-1185">Reference proteome</keyword>
<dbReference type="PROSITE" id="PS51257">
    <property type="entry name" value="PROKAR_LIPOPROTEIN"/>
    <property type="match status" value="1"/>
</dbReference>
<organism evidence="1 2">
    <name type="scientific">Cyclobacterium plantarum</name>
    <dbReference type="NCBI Taxonomy" id="2716263"/>
    <lineage>
        <taxon>Bacteria</taxon>
        <taxon>Pseudomonadati</taxon>
        <taxon>Bacteroidota</taxon>
        <taxon>Cytophagia</taxon>
        <taxon>Cytophagales</taxon>
        <taxon>Cyclobacteriaceae</taxon>
        <taxon>Cyclobacterium</taxon>
    </lineage>
</organism>
<gene>
    <name evidence="1" type="ORF">G9Q97_18880</name>
</gene>